<dbReference type="InterPro" id="IPR011059">
    <property type="entry name" value="Metal-dep_hydrolase_composite"/>
</dbReference>
<protein>
    <submittedName>
        <fullName evidence="7">Dihydroorotase</fullName>
    </submittedName>
</protein>
<comment type="function">
    <text evidence="2">Catalyzes the reversible cyclization of carbamoyl aspartate to dihydroorotate.</text>
</comment>
<dbReference type="NCBIfam" id="NF005751">
    <property type="entry name" value="PRK07575.1"/>
    <property type="match status" value="1"/>
</dbReference>
<evidence type="ECO:0000256" key="1">
    <source>
        <dbReference type="ARBA" id="ARBA00001947"/>
    </source>
</evidence>
<dbReference type="PANTHER" id="PTHR43668">
    <property type="entry name" value="ALLANTOINASE"/>
    <property type="match status" value="1"/>
</dbReference>
<evidence type="ECO:0000256" key="2">
    <source>
        <dbReference type="ARBA" id="ARBA00002368"/>
    </source>
</evidence>
<dbReference type="CDD" id="cd01318">
    <property type="entry name" value="DHOase_IIb"/>
    <property type="match status" value="1"/>
</dbReference>
<feature type="domain" description="Amidohydrolase-related" evidence="6">
    <location>
        <begin position="63"/>
        <end position="429"/>
    </location>
</feature>
<dbReference type="InterPro" id="IPR050138">
    <property type="entry name" value="DHOase/Allantoinase_Hydrolase"/>
</dbReference>
<dbReference type="Gene3D" id="3.20.20.140">
    <property type="entry name" value="Metal-dependent hydrolases"/>
    <property type="match status" value="1"/>
</dbReference>
<reference evidence="7 8" key="1">
    <citation type="submission" date="2022-04" db="EMBL/GenBank/DDBJ databases">
        <title>Positive selection, recombination, and allopatry shape intraspecific diversity of widespread and dominant cyanobacteria.</title>
        <authorList>
            <person name="Wei J."/>
            <person name="Shu W."/>
            <person name="Hu C."/>
        </authorList>
    </citation>
    <scope>NUCLEOTIDE SEQUENCE [LARGE SCALE GENOMIC DNA]</scope>
    <source>
        <strain evidence="7 8">AS-A4</strain>
    </source>
</reference>
<sequence length="448" mass="48993">MVANSSLLIRNAHILLPDGDFINGDVQIQEGTIVQVIDAHNAATQPPVSTNEAVREIDAQGLTLLPGVIDPQVHFREPGLEHKEDLFTASSACAKGGVTSFLEMPNTKPLTTTQATLDSKLQLAAQKALVNYGFFIGATPEVLPDLLEANPTPGIKIFMGSMHGPLLNDQEEGLEKIFAYGDRLIAVHAENQARITERRQQFAGITDPAVHSQIQDNLAALQATQLALKLSKKYQRRLHILHMSTAEEADLLRQEKPAWVTAEVTPQHLLLNTSAYETIGTLAQMNPPLRSPHDNEVLWQALLDGVIDFIATDHAPHTLEEKAQTYPNSPSGMPGVETSLPLMLTQAKQGRCTVAQVVNWMSTAVAKAYRIPKKGAIAPGYDADLVLVDLDTYRPVLREELQTKCKWSPFEGWSLTGFPVVTIVGGQVVYDRGTVNTEVRGKALRFDA</sequence>
<name>A0ABV0KLV3_9CYAN</name>
<dbReference type="SUPFAM" id="SSF51338">
    <property type="entry name" value="Composite domain of metallo-dependent hydrolases"/>
    <property type="match status" value="1"/>
</dbReference>
<accession>A0ABV0KLV3</accession>
<evidence type="ECO:0000313" key="7">
    <source>
        <dbReference type="EMBL" id="MEP1060206.1"/>
    </source>
</evidence>
<evidence type="ECO:0000256" key="4">
    <source>
        <dbReference type="ARBA" id="ARBA00022723"/>
    </source>
</evidence>
<dbReference type="InterPro" id="IPR002195">
    <property type="entry name" value="Dihydroorotase_CS"/>
</dbReference>
<keyword evidence="5" id="KW-0378">Hydrolase</keyword>
<dbReference type="NCBIfam" id="TIGR00857">
    <property type="entry name" value="pyrC_multi"/>
    <property type="match status" value="1"/>
</dbReference>
<organism evidence="7 8">
    <name type="scientific">Stenomitos frigidus AS-A4</name>
    <dbReference type="NCBI Taxonomy" id="2933935"/>
    <lineage>
        <taxon>Bacteria</taxon>
        <taxon>Bacillati</taxon>
        <taxon>Cyanobacteriota</taxon>
        <taxon>Cyanophyceae</taxon>
        <taxon>Leptolyngbyales</taxon>
        <taxon>Leptolyngbyaceae</taxon>
        <taxon>Stenomitos</taxon>
    </lineage>
</organism>
<dbReference type="InterPro" id="IPR006680">
    <property type="entry name" value="Amidohydro-rel"/>
</dbReference>
<dbReference type="SUPFAM" id="SSF51556">
    <property type="entry name" value="Metallo-dependent hydrolases"/>
    <property type="match status" value="1"/>
</dbReference>
<dbReference type="EMBL" id="JAMPLM010000016">
    <property type="protein sequence ID" value="MEP1060206.1"/>
    <property type="molecule type" value="Genomic_DNA"/>
</dbReference>
<proteinExistence type="inferred from homology"/>
<dbReference type="RefSeq" id="WP_190446338.1">
    <property type="nucleotide sequence ID" value="NZ_JAMPLM010000016.1"/>
</dbReference>
<evidence type="ECO:0000259" key="6">
    <source>
        <dbReference type="Pfam" id="PF01979"/>
    </source>
</evidence>
<gene>
    <name evidence="7" type="ORF">NDI38_17360</name>
</gene>
<keyword evidence="4" id="KW-0479">Metal-binding</keyword>
<dbReference type="InterPro" id="IPR032466">
    <property type="entry name" value="Metal_Hydrolase"/>
</dbReference>
<comment type="caution">
    <text evidence="7">The sequence shown here is derived from an EMBL/GenBank/DDBJ whole genome shotgun (WGS) entry which is preliminary data.</text>
</comment>
<comment type="cofactor">
    <cofactor evidence="1">
        <name>Zn(2+)</name>
        <dbReference type="ChEBI" id="CHEBI:29105"/>
    </cofactor>
</comment>
<dbReference type="PROSITE" id="PS00483">
    <property type="entry name" value="DIHYDROOROTASE_2"/>
    <property type="match status" value="1"/>
</dbReference>
<evidence type="ECO:0000256" key="5">
    <source>
        <dbReference type="ARBA" id="ARBA00022801"/>
    </source>
</evidence>
<evidence type="ECO:0000313" key="8">
    <source>
        <dbReference type="Proteomes" id="UP001476950"/>
    </source>
</evidence>
<evidence type="ECO:0000256" key="3">
    <source>
        <dbReference type="ARBA" id="ARBA00010286"/>
    </source>
</evidence>
<keyword evidence="8" id="KW-1185">Reference proteome</keyword>
<dbReference type="PANTHER" id="PTHR43668:SF4">
    <property type="entry name" value="ALLANTOINASE"/>
    <property type="match status" value="1"/>
</dbReference>
<dbReference type="Proteomes" id="UP001476950">
    <property type="component" value="Unassembled WGS sequence"/>
</dbReference>
<dbReference type="Pfam" id="PF01979">
    <property type="entry name" value="Amidohydro_1"/>
    <property type="match status" value="1"/>
</dbReference>
<comment type="similarity">
    <text evidence="3">Belongs to the metallo-dependent hydrolases superfamily. DHOase family. Class I DHOase subfamily.</text>
</comment>